<dbReference type="PANTHER" id="PTHR21342">
    <property type="entry name" value="PHOSPHOPANTETHEINE ADENYLYLTRANSFERASE"/>
    <property type="match status" value="1"/>
</dbReference>
<keyword evidence="5 9" id="KW-0067">ATP-binding</keyword>
<dbReference type="RefSeq" id="WP_006044002.1">
    <property type="nucleotide sequence ID" value="NZ_JABZTW010000039.1"/>
</dbReference>
<dbReference type="NCBIfam" id="TIGR01510">
    <property type="entry name" value="coaD_prev_kdtB"/>
    <property type="match status" value="1"/>
</dbReference>
<comment type="catalytic activity">
    <reaction evidence="8 9">
        <text>(R)-4'-phosphopantetheine + ATP + H(+) = 3'-dephospho-CoA + diphosphate</text>
        <dbReference type="Rhea" id="RHEA:19801"/>
        <dbReference type="ChEBI" id="CHEBI:15378"/>
        <dbReference type="ChEBI" id="CHEBI:30616"/>
        <dbReference type="ChEBI" id="CHEBI:33019"/>
        <dbReference type="ChEBI" id="CHEBI:57328"/>
        <dbReference type="ChEBI" id="CHEBI:61723"/>
        <dbReference type="EC" id="2.7.7.3"/>
    </reaction>
</comment>
<evidence type="ECO:0000256" key="9">
    <source>
        <dbReference type="HAMAP-Rule" id="MF_00151"/>
    </source>
</evidence>
<evidence type="ECO:0000313" key="11">
    <source>
        <dbReference type="EMBL" id="RAS46102.1"/>
    </source>
</evidence>
<organism evidence="12 14">
    <name type="scientific">Prevotella pallens</name>
    <dbReference type="NCBI Taxonomy" id="60133"/>
    <lineage>
        <taxon>Bacteria</taxon>
        <taxon>Pseudomonadati</taxon>
        <taxon>Bacteroidota</taxon>
        <taxon>Bacteroidia</taxon>
        <taxon>Bacteroidales</taxon>
        <taxon>Prevotellaceae</taxon>
        <taxon>Prevotella</taxon>
    </lineage>
</organism>
<dbReference type="InterPro" id="IPR001980">
    <property type="entry name" value="PPAT"/>
</dbReference>
<feature type="binding site" evidence="9">
    <location>
        <begin position="96"/>
        <end position="98"/>
    </location>
    <ligand>
        <name>ATP</name>
        <dbReference type="ChEBI" id="CHEBI:30616"/>
    </ligand>
</feature>
<feature type="binding site" evidence="9">
    <location>
        <position position="106"/>
    </location>
    <ligand>
        <name>ATP</name>
        <dbReference type="ChEBI" id="CHEBI:30616"/>
    </ligand>
</feature>
<dbReference type="SUPFAM" id="SSF52374">
    <property type="entry name" value="Nucleotidylyl transferase"/>
    <property type="match status" value="1"/>
</dbReference>
<keyword evidence="2 9" id="KW-0808">Transferase</keyword>
<keyword evidence="6 9" id="KW-0460">Magnesium</keyword>
<feature type="binding site" evidence="9">
    <location>
        <position position="81"/>
    </location>
    <ligand>
        <name>substrate</name>
    </ligand>
</feature>
<evidence type="ECO:0000313" key="13">
    <source>
        <dbReference type="Proteomes" id="UP000249852"/>
    </source>
</evidence>
<dbReference type="GO" id="GO:0005737">
    <property type="term" value="C:cytoplasm"/>
    <property type="evidence" value="ECO:0007669"/>
    <property type="project" value="UniProtKB-SubCell"/>
</dbReference>
<dbReference type="Gene3D" id="3.40.50.620">
    <property type="entry name" value="HUPs"/>
    <property type="match status" value="1"/>
</dbReference>
<dbReference type="AlphaFoldDB" id="A0A379EYN0"/>
<sequence>MENCTDDKIRIGLFVGSFDPFTIGHDSIVRRALPLFDKIVIGIGINERKQYMQTAEQRMLAIQQLYAEIPKIEVKSYSDLTIDFAKREQATFFIKGVRSIKDFEYEREQADINHFLSGMDTLFLVAEPQFASISSTLVRELKHFGRDVTEFLPQKR</sequence>
<dbReference type="GO" id="GO:0005524">
    <property type="term" value="F:ATP binding"/>
    <property type="evidence" value="ECO:0007669"/>
    <property type="project" value="UniProtKB-KW"/>
</dbReference>
<comment type="pathway">
    <text evidence="9">Cofactor biosynthesis; coenzyme A biosynthesis; CoA from (R)-pantothenate: step 4/5.</text>
</comment>
<evidence type="ECO:0000256" key="7">
    <source>
        <dbReference type="ARBA" id="ARBA00022993"/>
    </source>
</evidence>
<dbReference type="PANTHER" id="PTHR21342:SF1">
    <property type="entry name" value="PHOSPHOPANTETHEINE ADENYLYLTRANSFERASE"/>
    <property type="match status" value="1"/>
</dbReference>
<dbReference type="Proteomes" id="UP000249852">
    <property type="component" value="Unassembled WGS sequence"/>
</dbReference>
<dbReference type="InterPro" id="IPR014729">
    <property type="entry name" value="Rossmann-like_a/b/a_fold"/>
</dbReference>
<gene>
    <name evidence="9 12" type="primary">coaD</name>
    <name evidence="11" type="ORF">BC673_10768</name>
    <name evidence="12" type="ORF">NCTC13043_00067</name>
</gene>
<proteinExistence type="inferred from homology"/>
<keyword evidence="13" id="KW-1185">Reference proteome</keyword>
<dbReference type="UniPathway" id="UPA00241">
    <property type="reaction ID" value="UER00355"/>
</dbReference>
<dbReference type="EMBL" id="QLTQ01000007">
    <property type="protein sequence ID" value="RAS46102.1"/>
    <property type="molecule type" value="Genomic_DNA"/>
</dbReference>
<feature type="binding site" evidence="9">
    <location>
        <position position="95"/>
    </location>
    <ligand>
        <name>substrate</name>
    </ligand>
</feature>
<evidence type="ECO:0000313" key="12">
    <source>
        <dbReference type="EMBL" id="SUC11224.1"/>
    </source>
</evidence>
<dbReference type="GeneID" id="78569818"/>
<comment type="function">
    <text evidence="9">Reversibly transfers an adenylyl group from ATP to 4'-phosphopantetheine, yielding dephospho-CoA (dPCoA) and pyrophosphate.</text>
</comment>
<evidence type="ECO:0000256" key="8">
    <source>
        <dbReference type="ARBA" id="ARBA00029346"/>
    </source>
</evidence>
<dbReference type="Proteomes" id="UP000254235">
    <property type="component" value="Unassembled WGS sequence"/>
</dbReference>
<comment type="cofactor">
    <cofactor evidence="9">
        <name>Mg(2+)</name>
        <dbReference type="ChEBI" id="CHEBI:18420"/>
    </cofactor>
</comment>
<evidence type="ECO:0000256" key="4">
    <source>
        <dbReference type="ARBA" id="ARBA00022741"/>
    </source>
</evidence>
<keyword evidence="7 9" id="KW-0173">Coenzyme A biosynthesis</keyword>
<dbReference type="InterPro" id="IPR004821">
    <property type="entry name" value="Cyt_trans-like"/>
</dbReference>
<comment type="similarity">
    <text evidence="9">Belongs to the bacterial CoaD family.</text>
</comment>
<dbReference type="PRINTS" id="PR01020">
    <property type="entry name" value="LPSBIOSNTHSS"/>
</dbReference>
<dbReference type="GO" id="GO:0004595">
    <property type="term" value="F:pantetheine-phosphate adenylyltransferase activity"/>
    <property type="evidence" value="ECO:0007669"/>
    <property type="project" value="UniProtKB-UniRule"/>
</dbReference>
<comment type="subunit">
    <text evidence="9">Homohexamer.</text>
</comment>
<reference evidence="11 13" key="1">
    <citation type="submission" date="2018-06" db="EMBL/GenBank/DDBJ databases">
        <title>Genomic Encyclopedia of Archaeal and Bacterial Type Strains, Phase II (KMG-II): from individual species to whole genera.</title>
        <authorList>
            <person name="Goeker M."/>
        </authorList>
    </citation>
    <scope>NUCLEOTIDE SEQUENCE [LARGE SCALE GENOMIC DNA]</scope>
    <source>
        <strain evidence="11 13">DSM 18710</strain>
    </source>
</reference>
<dbReference type="HAMAP" id="MF_00151">
    <property type="entry name" value="PPAT_bact"/>
    <property type="match status" value="1"/>
</dbReference>
<evidence type="ECO:0000256" key="2">
    <source>
        <dbReference type="ARBA" id="ARBA00022679"/>
    </source>
</evidence>
<comment type="subcellular location">
    <subcellularLocation>
        <location evidence="9">Cytoplasm</location>
    </subcellularLocation>
</comment>
<keyword evidence="1 9" id="KW-0963">Cytoplasm</keyword>
<name>A0A379EYN0_9BACT</name>
<dbReference type="EMBL" id="UGTP01000001">
    <property type="protein sequence ID" value="SUC11224.1"/>
    <property type="molecule type" value="Genomic_DNA"/>
</dbReference>
<evidence type="ECO:0000259" key="10">
    <source>
        <dbReference type="Pfam" id="PF01467"/>
    </source>
</evidence>
<evidence type="ECO:0000256" key="1">
    <source>
        <dbReference type="ARBA" id="ARBA00022490"/>
    </source>
</evidence>
<evidence type="ECO:0000256" key="6">
    <source>
        <dbReference type="ARBA" id="ARBA00022842"/>
    </source>
</evidence>
<feature type="binding site" evidence="9">
    <location>
        <begin position="130"/>
        <end position="136"/>
    </location>
    <ligand>
        <name>ATP</name>
        <dbReference type="ChEBI" id="CHEBI:30616"/>
    </ligand>
</feature>
<protein>
    <recommendedName>
        <fullName evidence="9">Phosphopantetheine adenylyltransferase</fullName>
        <ecNumber evidence="9">2.7.7.3</ecNumber>
    </recommendedName>
    <alternativeName>
        <fullName evidence="9">Dephospho-CoA pyrophosphorylase</fullName>
    </alternativeName>
    <alternativeName>
        <fullName evidence="9">Pantetheine-phosphate adenylyltransferase</fullName>
        <shortName evidence="9">PPAT</shortName>
    </alternativeName>
</protein>
<keyword evidence="4 9" id="KW-0547">Nucleotide-binding</keyword>
<dbReference type="Pfam" id="PF01467">
    <property type="entry name" value="CTP_transf_like"/>
    <property type="match status" value="1"/>
</dbReference>
<accession>A0A379EYN0</accession>
<evidence type="ECO:0000313" key="14">
    <source>
        <dbReference type="Proteomes" id="UP000254235"/>
    </source>
</evidence>
<dbReference type="GO" id="GO:0015937">
    <property type="term" value="P:coenzyme A biosynthetic process"/>
    <property type="evidence" value="ECO:0007669"/>
    <property type="project" value="UniProtKB-UniRule"/>
</dbReference>
<feature type="binding site" evidence="9">
    <location>
        <position position="25"/>
    </location>
    <ligand>
        <name>ATP</name>
        <dbReference type="ChEBI" id="CHEBI:30616"/>
    </ligand>
</feature>
<feature type="binding site" evidence="9">
    <location>
        <begin position="17"/>
        <end position="18"/>
    </location>
    <ligand>
        <name>ATP</name>
        <dbReference type="ChEBI" id="CHEBI:30616"/>
    </ligand>
</feature>
<evidence type="ECO:0000256" key="3">
    <source>
        <dbReference type="ARBA" id="ARBA00022695"/>
    </source>
</evidence>
<dbReference type="NCBIfam" id="TIGR00125">
    <property type="entry name" value="cyt_tran_rel"/>
    <property type="match status" value="1"/>
</dbReference>
<dbReference type="OrthoDB" id="9806661at2"/>
<feature type="binding site" evidence="9">
    <location>
        <position position="17"/>
    </location>
    <ligand>
        <name>substrate</name>
    </ligand>
</feature>
<dbReference type="EC" id="2.7.7.3" evidence="9"/>
<feature type="domain" description="Cytidyltransferase-like" evidence="10">
    <location>
        <begin position="13"/>
        <end position="140"/>
    </location>
</feature>
<reference evidence="12 14" key="2">
    <citation type="submission" date="2018-06" db="EMBL/GenBank/DDBJ databases">
        <authorList>
            <consortium name="Pathogen Informatics"/>
            <person name="Doyle S."/>
        </authorList>
    </citation>
    <scope>NUCLEOTIDE SEQUENCE [LARGE SCALE GENOMIC DNA]</scope>
    <source>
        <strain evidence="12 14">NCTC13043</strain>
    </source>
</reference>
<feature type="binding site" evidence="9">
    <location>
        <position position="49"/>
    </location>
    <ligand>
        <name>substrate</name>
    </ligand>
</feature>
<feature type="site" description="Transition state stabilizer" evidence="9">
    <location>
        <position position="25"/>
    </location>
</feature>
<keyword evidence="3 9" id="KW-0548">Nucleotidyltransferase</keyword>
<evidence type="ECO:0000256" key="5">
    <source>
        <dbReference type="ARBA" id="ARBA00022840"/>
    </source>
</evidence>